<name>A0A6N7W786_9ACTO</name>
<dbReference type="Proteomes" id="UP000470875">
    <property type="component" value="Unassembled WGS sequence"/>
</dbReference>
<dbReference type="PANTHER" id="PTHR34703">
    <property type="entry name" value="ANTIPORTER SUBUNIT MNHG2-RELATED"/>
    <property type="match status" value="1"/>
</dbReference>
<dbReference type="GO" id="GO:0015385">
    <property type="term" value="F:sodium:proton antiporter activity"/>
    <property type="evidence" value="ECO:0007669"/>
    <property type="project" value="TreeGrafter"/>
</dbReference>
<keyword evidence="2" id="KW-1133">Transmembrane helix</keyword>
<evidence type="ECO:0000313" key="3">
    <source>
        <dbReference type="EMBL" id="MSS84106.1"/>
    </source>
</evidence>
<dbReference type="InterPro" id="IPR005133">
    <property type="entry name" value="PhaG_MnhG_YufB"/>
</dbReference>
<proteinExistence type="inferred from homology"/>
<comment type="caution">
    <text evidence="3">The sequence shown here is derived from an EMBL/GenBank/DDBJ whole genome shotgun (WGS) entry which is preliminary data.</text>
</comment>
<protein>
    <submittedName>
        <fullName evidence="3">Monovalent cation/H(+) antiporter subunit G</fullName>
    </submittedName>
</protein>
<sequence length="121" mass="13087">MSDEVLNLIGAVCLLLGISLTAIAALGLFRFHELFARMHAASKPQLLGLTIICLGLCLTLRTWYWVLICTVVIAIQLLAAPVASHLLGRTAYRTGIADLSTLSVDELNQAAQRDSGEDQPR</sequence>
<organism evidence="3 4">
    <name type="scientific">Scrofimicrobium canadense</name>
    <dbReference type="NCBI Taxonomy" id="2652290"/>
    <lineage>
        <taxon>Bacteria</taxon>
        <taxon>Bacillati</taxon>
        <taxon>Actinomycetota</taxon>
        <taxon>Actinomycetes</taxon>
        <taxon>Actinomycetales</taxon>
        <taxon>Actinomycetaceae</taxon>
        <taxon>Scrofimicrobium</taxon>
    </lineage>
</organism>
<dbReference type="RefSeq" id="WP_154544159.1">
    <property type="nucleotide sequence ID" value="NZ_VULO01000005.1"/>
</dbReference>
<dbReference type="PANTHER" id="PTHR34703:SF1">
    <property type="entry name" value="ANTIPORTER SUBUNIT MNHG2-RELATED"/>
    <property type="match status" value="1"/>
</dbReference>
<comment type="similarity">
    <text evidence="1">Belongs to the CPA3 antiporters (TC 2.A.63) subunit G family.</text>
</comment>
<feature type="transmembrane region" description="Helical" evidence="2">
    <location>
        <begin position="64"/>
        <end position="83"/>
    </location>
</feature>
<evidence type="ECO:0000256" key="1">
    <source>
        <dbReference type="ARBA" id="ARBA00008404"/>
    </source>
</evidence>
<evidence type="ECO:0000313" key="4">
    <source>
        <dbReference type="Proteomes" id="UP000470875"/>
    </source>
</evidence>
<reference evidence="3 4" key="1">
    <citation type="submission" date="2019-08" db="EMBL/GenBank/DDBJ databases">
        <title>In-depth cultivation of the pig gut microbiome towards novel bacterial diversity and tailored functional studies.</title>
        <authorList>
            <person name="Wylensek D."/>
            <person name="Hitch T.C.A."/>
            <person name="Clavel T."/>
        </authorList>
    </citation>
    <scope>NUCLEOTIDE SEQUENCE [LARGE SCALE GENOMIC DNA]</scope>
    <source>
        <strain evidence="3 4">WB03_NA08</strain>
    </source>
</reference>
<keyword evidence="2" id="KW-0472">Membrane</keyword>
<dbReference type="EMBL" id="VULO01000005">
    <property type="protein sequence ID" value="MSS84106.1"/>
    <property type="molecule type" value="Genomic_DNA"/>
</dbReference>
<dbReference type="Pfam" id="PF03334">
    <property type="entry name" value="PhaG_MnhG_YufB"/>
    <property type="match status" value="1"/>
</dbReference>
<feature type="transmembrane region" description="Helical" evidence="2">
    <location>
        <begin position="6"/>
        <end position="29"/>
    </location>
</feature>
<dbReference type="AlphaFoldDB" id="A0A6N7W786"/>
<accession>A0A6N7W786</accession>
<keyword evidence="4" id="KW-1185">Reference proteome</keyword>
<gene>
    <name evidence="3" type="ORF">FYJ24_04855</name>
</gene>
<keyword evidence="2" id="KW-0812">Transmembrane</keyword>
<evidence type="ECO:0000256" key="2">
    <source>
        <dbReference type="SAM" id="Phobius"/>
    </source>
</evidence>
<dbReference type="NCBIfam" id="TIGR01300">
    <property type="entry name" value="CPA3_mnhG_phaG"/>
    <property type="match status" value="1"/>
</dbReference>